<gene>
    <name evidence="1" type="ORF">PHMEG_00034419</name>
</gene>
<reference evidence="2" key="1">
    <citation type="submission" date="2017-03" db="EMBL/GenBank/DDBJ databases">
        <title>Phytopthora megakarya and P. palmivora, two closely related causual agents of cacao black pod achieved similar genome size and gene model numbers by different mechanisms.</title>
        <authorList>
            <person name="Ali S."/>
            <person name="Shao J."/>
            <person name="Larry D.J."/>
            <person name="Kronmiller B."/>
            <person name="Shen D."/>
            <person name="Strem M.D."/>
            <person name="Melnick R.L."/>
            <person name="Guiltinan M.J."/>
            <person name="Tyler B.M."/>
            <person name="Meinhardt L.W."/>
            <person name="Bailey B.A."/>
        </authorList>
    </citation>
    <scope>NUCLEOTIDE SEQUENCE [LARGE SCALE GENOMIC DNA]</scope>
    <source>
        <strain evidence="2">zdho120</strain>
    </source>
</reference>
<name>A0A225URF9_9STRA</name>
<comment type="caution">
    <text evidence="1">The sequence shown here is derived from an EMBL/GenBank/DDBJ whole genome shotgun (WGS) entry which is preliminary data.</text>
</comment>
<dbReference type="Proteomes" id="UP000198211">
    <property type="component" value="Unassembled WGS sequence"/>
</dbReference>
<accession>A0A225URF9</accession>
<sequence>MPHYGHARPSADYFNSNLIVLCFLLTGHSHNIADRVVAWCRGAVRKFNVYTPFALVDNVNKVKSVSAVFLDHNDSQHPFLVSLSNISSIRKAVLADLFGPRIQAIWEASIREVELPRHPTKELSEKKMKSLAAKYFSIPKQHLYYYPSIPESIINAPSLDDTQTAAIAPAGGDRNAKKRRLGRPKKQKSALKQAYHQFSNFSARFQMLRSLRCRIHIFFQYQVA</sequence>
<dbReference type="EMBL" id="NBNE01012796">
    <property type="protein sequence ID" value="OWY95550.1"/>
    <property type="molecule type" value="Genomic_DNA"/>
</dbReference>
<protein>
    <submittedName>
        <fullName evidence="1">Uncharacterized protein</fullName>
    </submittedName>
</protein>
<dbReference type="OrthoDB" id="96400at2759"/>
<evidence type="ECO:0000313" key="1">
    <source>
        <dbReference type="EMBL" id="OWY95550.1"/>
    </source>
</evidence>
<evidence type="ECO:0000313" key="2">
    <source>
        <dbReference type="Proteomes" id="UP000198211"/>
    </source>
</evidence>
<dbReference type="AlphaFoldDB" id="A0A225URF9"/>
<proteinExistence type="predicted"/>
<organism evidence="1 2">
    <name type="scientific">Phytophthora megakarya</name>
    <dbReference type="NCBI Taxonomy" id="4795"/>
    <lineage>
        <taxon>Eukaryota</taxon>
        <taxon>Sar</taxon>
        <taxon>Stramenopiles</taxon>
        <taxon>Oomycota</taxon>
        <taxon>Peronosporomycetes</taxon>
        <taxon>Peronosporales</taxon>
        <taxon>Peronosporaceae</taxon>
        <taxon>Phytophthora</taxon>
    </lineage>
</organism>
<keyword evidence="2" id="KW-1185">Reference proteome</keyword>